<gene>
    <name evidence="1" type="ORF">LTR37_005838</name>
</gene>
<name>A0ACC3NI50_9PEZI</name>
<sequence length="286" mass="31902">MELLTRAETDLSNFQFFAYTPSIAAAIIFAVLFMLSTSLHGYQMFGTRTWFLIPFFIGGIFECIGYIGRGICWSERPEYSTGPYVVQTLMLLVAPALFAASVYMQLARIVLMVGGDRLLFIRRTWLTRLFVSGDILSFLMQSSGGGLMSTGSSDPSTVSMGQNIILAGLILQVIYFALFVIIGAIFHIKLREQPTDKSVDLPWQRHMFSLYGVSLLIFIRCVVRVVEYAQGYEGYIITHEPFLYVFDAVPMLLVMGIMNLVHPSQVGAALKGGKQVRGIICLRSLV</sequence>
<reference evidence="1" key="1">
    <citation type="submission" date="2023-07" db="EMBL/GenBank/DDBJ databases">
        <title>Black Yeasts Isolated from many extreme environments.</title>
        <authorList>
            <person name="Coleine C."/>
            <person name="Stajich J.E."/>
            <person name="Selbmann L."/>
        </authorList>
    </citation>
    <scope>NUCLEOTIDE SEQUENCE</scope>
    <source>
        <strain evidence="1">CCFEE 5714</strain>
    </source>
</reference>
<evidence type="ECO:0000313" key="2">
    <source>
        <dbReference type="Proteomes" id="UP001281147"/>
    </source>
</evidence>
<accession>A0ACC3NI50</accession>
<comment type="caution">
    <text evidence="1">The sequence shown here is derived from an EMBL/GenBank/DDBJ whole genome shotgun (WGS) entry which is preliminary data.</text>
</comment>
<dbReference type="EMBL" id="JAUTXU010000037">
    <property type="protein sequence ID" value="KAK3717448.1"/>
    <property type="molecule type" value="Genomic_DNA"/>
</dbReference>
<proteinExistence type="predicted"/>
<dbReference type="Proteomes" id="UP001281147">
    <property type="component" value="Unassembled WGS sequence"/>
</dbReference>
<protein>
    <submittedName>
        <fullName evidence="1">Uncharacterized protein</fullName>
    </submittedName>
</protein>
<organism evidence="1 2">
    <name type="scientific">Vermiconidia calcicola</name>
    <dbReference type="NCBI Taxonomy" id="1690605"/>
    <lineage>
        <taxon>Eukaryota</taxon>
        <taxon>Fungi</taxon>
        <taxon>Dikarya</taxon>
        <taxon>Ascomycota</taxon>
        <taxon>Pezizomycotina</taxon>
        <taxon>Dothideomycetes</taxon>
        <taxon>Dothideomycetidae</taxon>
        <taxon>Mycosphaerellales</taxon>
        <taxon>Extremaceae</taxon>
        <taxon>Vermiconidia</taxon>
    </lineage>
</organism>
<evidence type="ECO:0000313" key="1">
    <source>
        <dbReference type="EMBL" id="KAK3717448.1"/>
    </source>
</evidence>
<keyword evidence="2" id="KW-1185">Reference proteome</keyword>